<name>A0A7Y8UZ50_9PSED</name>
<dbReference type="EMBL" id="JABUHS010000154">
    <property type="protein sequence ID" value="NWN62720.1"/>
    <property type="molecule type" value="Genomic_DNA"/>
</dbReference>
<accession>A0A7Y8UZ50</accession>
<evidence type="ECO:0000313" key="2">
    <source>
        <dbReference type="Proteomes" id="UP000543908"/>
    </source>
</evidence>
<gene>
    <name evidence="1" type="ORF">HT123_17090</name>
</gene>
<sequence>MPVRELGKKFKNQTINGMTNPITVLISPADNVNGVILRSFYGAGTMAFGPKVPTVKDRDDSVLQEVAPNVLAYNDLAVPAGLGVYIYNIQNYVLPTKLSWDTLNADGTVA</sequence>
<reference evidence="1 2" key="1">
    <citation type="submission" date="2020-05" db="EMBL/GenBank/DDBJ databases">
        <title>Onion-isolated Pseudomonas sp.</title>
        <authorList>
            <person name="Fujikawa T."/>
            <person name="Sawada H."/>
        </authorList>
    </citation>
    <scope>NUCLEOTIDE SEQUENCE [LARGE SCALE GENOMIC DNA]</scope>
    <source>
        <strain evidence="1 2">MAFF 301512</strain>
    </source>
</reference>
<proteinExistence type="predicted"/>
<dbReference type="Proteomes" id="UP000543908">
    <property type="component" value="Unassembled WGS sequence"/>
</dbReference>
<protein>
    <submittedName>
        <fullName evidence="1">Uncharacterized protein</fullName>
    </submittedName>
</protein>
<comment type="caution">
    <text evidence="1">The sequence shown here is derived from an EMBL/GenBank/DDBJ whole genome shotgun (WGS) entry which is preliminary data.</text>
</comment>
<dbReference type="RefSeq" id="WP_058423763.1">
    <property type="nucleotide sequence ID" value="NZ_JABUHS010000154.1"/>
</dbReference>
<dbReference type="AlphaFoldDB" id="A0A7Y8UZ50"/>
<evidence type="ECO:0000313" key="1">
    <source>
        <dbReference type="EMBL" id="NWN62720.1"/>
    </source>
</evidence>
<organism evidence="1 2">
    <name type="scientific">Pseudomonas allii</name>
    <dbReference type="NCBI Taxonomy" id="2740531"/>
    <lineage>
        <taxon>Bacteria</taxon>
        <taxon>Pseudomonadati</taxon>
        <taxon>Pseudomonadota</taxon>
        <taxon>Gammaproteobacteria</taxon>
        <taxon>Pseudomonadales</taxon>
        <taxon>Pseudomonadaceae</taxon>
        <taxon>Pseudomonas</taxon>
    </lineage>
</organism>